<protein>
    <submittedName>
        <fullName evidence="2">Uncharacterized protein</fullName>
    </submittedName>
</protein>
<evidence type="ECO:0000256" key="1">
    <source>
        <dbReference type="SAM" id="Phobius"/>
    </source>
</evidence>
<feature type="transmembrane region" description="Helical" evidence="1">
    <location>
        <begin position="12"/>
        <end position="34"/>
    </location>
</feature>
<evidence type="ECO:0000313" key="2">
    <source>
        <dbReference type="EMBL" id="PHK48575.1"/>
    </source>
</evidence>
<dbReference type="AlphaFoldDB" id="A0A2C6WKF7"/>
<gene>
    <name evidence="2" type="ORF">BTJ66_12970</name>
</gene>
<reference evidence="3" key="1">
    <citation type="submission" date="2017-10" db="EMBL/GenBank/DDBJ databases">
        <title>Staphylococcus edaphicus sp. nov., isolated in Antarctica, harbouring mecC gene and genomic islands essential in adaptation to extreme environment.</title>
        <authorList>
            <person name="Pantucek R."/>
            <person name="Sedlacek I."/>
            <person name="Indrakova A."/>
            <person name="Vrbovska V."/>
            <person name="Maslanova I."/>
            <person name="Kovarovic V."/>
            <person name="Svec P."/>
            <person name="Kralova S."/>
            <person name="Kristofova L."/>
            <person name="Keklakova J."/>
            <person name="Petras P."/>
            <person name="Doskar J."/>
        </authorList>
    </citation>
    <scope>NUCLEOTIDE SEQUENCE [LARGE SCALE GENOMIC DNA]</scope>
    <source>
        <strain evidence="3">CCM 5085</strain>
    </source>
</reference>
<organism evidence="2 3">
    <name type="scientific">Staphylococcus edaphicus</name>
    <dbReference type="NCBI Taxonomy" id="1955013"/>
    <lineage>
        <taxon>Bacteria</taxon>
        <taxon>Bacillati</taxon>
        <taxon>Bacillota</taxon>
        <taxon>Bacilli</taxon>
        <taxon>Bacillales</taxon>
        <taxon>Staphylococcaceae</taxon>
        <taxon>Staphylococcus</taxon>
    </lineage>
</organism>
<feature type="transmembrane region" description="Helical" evidence="1">
    <location>
        <begin position="40"/>
        <end position="60"/>
    </location>
</feature>
<keyword evidence="1" id="KW-0812">Transmembrane</keyword>
<proteinExistence type="predicted"/>
<sequence>MTFLPKSQQWLLAFTLFVFILNIIAPVIGIMFNIEVLDFSSIIIKCTQGLFIIMFVVFTYRQIKRKGFKP</sequence>
<evidence type="ECO:0000313" key="3">
    <source>
        <dbReference type="Proteomes" id="UP000223828"/>
    </source>
</evidence>
<accession>A0A2C6WKF7</accession>
<comment type="caution">
    <text evidence="2">The sequence shown here is derived from an EMBL/GenBank/DDBJ whole genome shotgun (WGS) entry which is preliminary data.</text>
</comment>
<keyword evidence="1" id="KW-0472">Membrane</keyword>
<dbReference type="Proteomes" id="UP000223828">
    <property type="component" value="Unassembled WGS sequence"/>
</dbReference>
<dbReference type="EMBL" id="MRZN01000031">
    <property type="protein sequence ID" value="PHK48575.1"/>
    <property type="molecule type" value="Genomic_DNA"/>
</dbReference>
<keyword evidence="1" id="KW-1133">Transmembrane helix</keyword>
<name>A0A2C6WKF7_9STAP</name>